<reference evidence="13 14" key="1">
    <citation type="submission" date="2014-09" db="EMBL/GenBank/DDBJ databases">
        <authorList>
            <person name="Ellenberger Sabrina"/>
        </authorList>
    </citation>
    <scope>NUCLEOTIDE SEQUENCE [LARGE SCALE GENOMIC DNA]</scope>
    <source>
        <strain evidence="13 14">CBS 412.66</strain>
    </source>
</reference>
<dbReference type="OrthoDB" id="2261218at2759"/>
<dbReference type="InterPro" id="IPR003595">
    <property type="entry name" value="Tyr_Pase_cat"/>
</dbReference>
<evidence type="ECO:0000256" key="4">
    <source>
        <dbReference type="ARBA" id="ARBA00022801"/>
    </source>
</evidence>
<evidence type="ECO:0000256" key="8">
    <source>
        <dbReference type="ARBA" id="ARBA00023289"/>
    </source>
</evidence>
<dbReference type="PROSITE" id="PS50054">
    <property type="entry name" value="TYR_PHOSPHATASE_DUAL"/>
    <property type="match status" value="1"/>
</dbReference>
<gene>
    <name evidence="13" type="primary">PARPA_10821.1 scaffold 41979</name>
</gene>
<evidence type="ECO:0000256" key="3">
    <source>
        <dbReference type="ARBA" id="ARBA00022481"/>
    </source>
</evidence>
<dbReference type="SMART" id="SM00404">
    <property type="entry name" value="PTPc_motif"/>
    <property type="match status" value="1"/>
</dbReference>
<protein>
    <recommendedName>
        <fullName evidence="2">protein-tyrosine-phosphatase</fullName>
        <ecNumber evidence="2">3.1.3.48</ecNumber>
    </recommendedName>
</protein>
<comment type="similarity">
    <text evidence="1">Belongs to the protein-tyrosine phosphatase family.</text>
</comment>
<dbReference type="EC" id="3.1.3.48" evidence="2"/>
<evidence type="ECO:0000256" key="10">
    <source>
        <dbReference type="SAM" id="MobiDB-lite"/>
    </source>
</evidence>
<feature type="region of interest" description="Disordered" evidence="10">
    <location>
        <begin position="46"/>
        <end position="65"/>
    </location>
</feature>
<evidence type="ECO:0000256" key="6">
    <source>
        <dbReference type="ARBA" id="ARBA00023157"/>
    </source>
</evidence>
<evidence type="ECO:0000256" key="9">
    <source>
        <dbReference type="ARBA" id="ARBA00051722"/>
    </source>
</evidence>
<evidence type="ECO:0000259" key="11">
    <source>
        <dbReference type="PROSITE" id="PS50054"/>
    </source>
</evidence>
<keyword evidence="6" id="KW-1015">Disulfide bond</keyword>
<sequence>MSTFKTVRNPLLEDKEQGFRESTISFRSFIHQSHLKLSNRFTHSSRKVVPTSSKERKKKVSSSVRLTPHIKQQEQSEPYVHYNGPFETLDQLPKEKLDWVTQETSNSKELRHPLLDYPRSIVLRKPHYKSSSMLGHHHHHSSNLMKPKATFYIRVLQVINQNSSKSCLLRSSIQLNDQLFEGSFAVSQKCGKNGSQANLDETYILDVEKPSTTTLSIYAQPKTTLGALNSRFRQPEICLGRQVFKIPMRPTEKKLKRITIQDAEGNNQYQVLVVYGTFVSSRRWARYWAALYPGHIELYDFEYKERRKALYKISIKALLDVFHPPTDDDERLVDVGSLGLALQFSHESLSKENSMNPDFEYRMYILPDDHERSQEWEQSLMHAASLINEFRYDESYIATKVNNNNEFKLEAPANEDTNCPTESTLGLYLDEFIKYNVSTVVRCCQPTYNSQQLISKGISVVDLPFKDGGIPPDNIIHDWLHILQNASNTTIAVHCVAGLGRAPVLVAIALIELGMAPLDAIQFIREKRRGSFNKPQITFLDGYRRKKPTHSQYSFRSSFGKMFGFGPKTVSQQT</sequence>
<dbReference type="AlphaFoldDB" id="A0A0B7NNQ3"/>
<dbReference type="InterPro" id="IPR020422">
    <property type="entry name" value="TYR_PHOSPHATASE_DUAL_dom"/>
</dbReference>
<dbReference type="InterPro" id="IPR050561">
    <property type="entry name" value="PTP"/>
</dbReference>
<dbReference type="Gene3D" id="3.90.190.10">
    <property type="entry name" value="Protein tyrosine phosphatase superfamily"/>
    <property type="match status" value="1"/>
</dbReference>
<dbReference type="PANTHER" id="PTHR23339">
    <property type="entry name" value="TYROSINE SPECIFIC PROTEIN PHOSPHATASE AND DUAL SPECIFICITY PROTEIN PHOSPHATASE"/>
    <property type="match status" value="1"/>
</dbReference>
<keyword evidence="5" id="KW-0904">Protein phosphatase</keyword>
<dbReference type="GO" id="GO:0004725">
    <property type="term" value="F:protein tyrosine phosphatase activity"/>
    <property type="evidence" value="ECO:0007669"/>
    <property type="project" value="UniProtKB-EC"/>
</dbReference>
<dbReference type="EMBL" id="LN733219">
    <property type="protein sequence ID" value="CEP16549.1"/>
    <property type="molecule type" value="Genomic_DNA"/>
</dbReference>
<keyword evidence="8" id="KW-0636">Prenylation</keyword>
<evidence type="ECO:0000256" key="5">
    <source>
        <dbReference type="ARBA" id="ARBA00022912"/>
    </source>
</evidence>
<dbReference type="Pfam" id="PF22785">
    <property type="entry name" value="Tc-R-P"/>
    <property type="match status" value="1"/>
</dbReference>
<comment type="catalytic activity">
    <reaction evidence="9">
        <text>O-phospho-L-tyrosyl-[protein] + H2O = L-tyrosyl-[protein] + phosphate</text>
        <dbReference type="Rhea" id="RHEA:10684"/>
        <dbReference type="Rhea" id="RHEA-COMP:10136"/>
        <dbReference type="Rhea" id="RHEA-COMP:20101"/>
        <dbReference type="ChEBI" id="CHEBI:15377"/>
        <dbReference type="ChEBI" id="CHEBI:43474"/>
        <dbReference type="ChEBI" id="CHEBI:46858"/>
        <dbReference type="ChEBI" id="CHEBI:61978"/>
        <dbReference type="EC" id="3.1.3.48"/>
    </reaction>
</comment>
<evidence type="ECO:0000313" key="14">
    <source>
        <dbReference type="Proteomes" id="UP000054107"/>
    </source>
</evidence>
<evidence type="ECO:0000256" key="7">
    <source>
        <dbReference type="ARBA" id="ARBA00023288"/>
    </source>
</evidence>
<name>A0A0B7NNQ3_9FUNG</name>
<accession>A0A0B7NNQ3</accession>
<evidence type="ECO:0000259" key="12">
    <source>
        <dbReference type="PROSITE" id="PS50056"/>
    </source>
</evidence>
<keyword evidence="7" id="KW-0449">Lipoprotein</keyword>
<keyword evidence="14" id="KW-1185">Reference proteome</keyword>
<feature type="domain" description="Tyrosine specific protein phosphatases" evidence="12">
    <location>
        <begin position="477"/>
        <end position="539"/>
    </location>
</feature>
<dbReference type="GO" id="GO:0005737">
    <property type="term" value="C:cytoplasm"/>
    <property type="evidence" value="ECO:0007669"/>
    <property type="project" value="UniProtKB-ARBA"/>
</dbReference>
<dbReference type="STRING" id="35722.A0A0B7NNQ3"/>
<proteinExistence type="inferred from homology"/>
<evidence type="ECO:0000313" key="13">
    <source>
        <dbReference type="EMBL" id="CEP16549.1"/>
    </source>
</evidence>
<dbReference type="InterPro" id="IPR029021">
    <property type="entry name" value="Prot-tyrosine_phosphatase-like"/>
</dbReference>
<organism evidence="13 14">
    <name type="scientific">Parasitella parasitica</name>
    <dbReference type="NCBI Taxonomy" id="35722"/>
    <lineage>
        <taxon>Eukaryota</taxon>
        <taxon>Fungi</taxon>
        <taxon>Fungi incertae sedis</taxon>
        <taxon>Mucoromycota</taxon>
        <taxon>Mucoromycotina</taxon>
        <taxon>Mucoromycetes</taxon>
        <taxon>Mucorales</taxon>
        <taxon>Mucorineae</taxon>
        <taxon>Mucoraceae</taxon>
        <taxon>Parasitella</taxon>
    </lineage>
</organism>
<dbReference type="CDD" id="cd14500">
    <property type="entry name" value="PTP-IVa"/>
    <property type="match status" value="1"/>
</dbReference>
<dbReference type="InterPro" id="IPR000387">
    <property type="entry name" value="Tyr_Pase_dom"/>
</dbReference>
<evidence type="ECO:0000256" key="2">
    <source>
        <dbReference type="ARBA" id="ARBA00013064"/>
    </source>
</evidence>
<dbReference type="Proteomes" id="UP000054107">
    <property type="component" value="Unassembled WGS sequence"/>
</dbReference>
<evidence type="ECO:0000256" key="1">
    <source>
        <dbReference type="ARBA" id="ARBA00009580"/>
    </source>
</evidence>
<dbReference type="SUPFAM" id="SSF52799">
    <property type="entry name" value="(Phosphotyrosine protein) phosphatases II"/>
    <property type="match status" value="1"/>
</dbReference>
<keyword evidence="3" id="KW-0488">Methylation</keyword>
<dbReference type="PROSITE" id="PS50056">
    <property type="entry name" value="TYR_PHOSPHATASE_2"/>
    <property type="match status" value="1"/>
</dbReference>
<keyword evidence="4" id="KW-0378">Hydrolase</keyword>
<feature type="domain" description="Tyrosine-protein phosphatase" evidence="11">
    <location>
        <begin position="406"/>
        <end position="552"/>
    </location>
</feature>
<dbReference type="FunFam" id="3.90.190.10:FF:000086">
    <property type="entry name" value="Protein tyrosine phosphatase-like protein"/>
    <property type="match status" value="1"/>
</dbReference>